<sequence length="368" mass="40186">MADRMSMVCLDDFEDFARTYLPKASFDYINGGAGDELTCVANRHAFNRYKLLPSVLKDVSKLSLHTTILGHQVDFPIGIAPTSLHKLAHHDGECATAAAADDMNTMYTMSTYASSTMEEVAEKAPNCVKFLQVYIPSESGRLFLVDLIKRAERNNFSALVITVDVLVLGTRYSDMRNNFNIPSHIQLKNANRSFSNIGLPKFVDRSLANFSIDSSITWQDIKWLKSVTTLPTIVKGIMSASDAALAVDYGAAAVWVSNHGGRHLDTVPASIEVLQSVVSAVKGRCEVYIDSGIRRGTDVLKCLALGANAVFVGRPILYGLAYNGKGGVKDVLQILRNELSAAMALSGCRNLSEIKRPLLVDEYALSKL</sequence>
<evidence type="ECO:0000256" key="4">
    <source>
        <dbReference type="ARBA" id="ARBA00022643"/>
    </source>
</evidence>
<dbReference type="GO" id="GO:0005777">
    <property type="term" value="C:peroxisome"/>
    <property type="evidence" value="ECO:0007669"/>
    <property type="project" value="UniProtKB-ARBA"/>
</dbReference>
<dbReference type="EMBL" id="JAODUP010000175">
    <property type="protein sequence ID" value="KAK2158160.1"/>
    <property type="molecule type" value="Genomic_DNA"/>
</dbReference>
<dbReference type="Gene3D" id="3.20.20.70">
    <property type="entry name" value="Aldolase class I"/>
    <property type="match status" value="1"/>
</dbReference>
<feature type="binding site" evidence="10">
    <location>
        <begin position="290"/>
        <end position="294"/>
    </location>
    <ligand>
        <name>FMN</name>
        <dbReference type="ChEBI" id="CHEBI:58210"/>
    </ligand>
</feature>
<organism evidence="12 13">
    <name type="scientific">Paralvinella palmiformis</name>
    <dbReference type="NCBI Taxonomy" id="53620"/>
    <lineage>
        <taxon>Eukaryota</taxon>
        <taxon>Metazoa</taxon>
        <taxon>Spiralia</taxon>
        <taxon>Lophotrochozoa</taxon>
        <taxon>Annelida</taxon>
        <taxon>Polychaeta</taxon>
        <taxon>Sedentaria</taxon>
        <taxon>Canalipalpata</taxon>
        <taxon>Terebellida</taxon>
        <taxon>Terebelliformia</taxon>
        <taxon>Alvinellidae</taxon>
        <taxon>Paralvinella</taxon>
    </lineage>
</organism>
<evidence type="ECO:0000256" key="6">
    <source>
        <dbReference type="ARBA" id="ARBA00024042"/>
    </source>
</evidence>
<comment type="cofactor">
    <cofactor evidence="1">
        <name>FMN</name>
        <dbReference type="ChEBI" id="CHEBI:58210"/>
    </cofactor>
</comment>
<dbReference type="InterPro" id="IPR012133">
    <property type="entry name" value="Alpha-hydoxy_acid_DH_FMN"/>
</dbReference>
<feature type="binding site" evidence="10">
    <location>
        <position position="132"/>
    </location>
    <ligand>
        <name>glyoxylate</name>
        <dbReference type="ChEBI" id="CHEBI:36655"/>
    </ligand>
</feature>
<evidence type="ECO:0000313" key="13">
    <source>
        <dbReference type="Proteomes" id="UP001208570"/>
    </source>
</evidence>
<proteinExistence type="inferred from homology"/>
<evidence type="ECO:0000256" key="2">
    <source>
        <dbReference type="ARBA" id="ARBA00013087"/>
    </source>
</evidence>
<dbReference type="PANTHER" id="PTHR10578">
    <property type="entry name" value="S -2-HYDROXY-ACID OXIDASE-RELATED"/>
    <property type="match status" value="1"/>
</dbReference>
<gene>
    <name evidence="12" type="ORF">LSH36_175g00040</name>
</gene>
<feature type="binding site" evidence="10">
    <location>
        <position position="235"/>
    </location>
    <ligand>
        <name>FMN</name>
        <dbReference type="ChEBI" id="CHEBI:58210"/>
    </ligand>
</feature>
<feature type="binding site" evidence="10">
    <location>
        <position position="28"/>
    </location>
    <ligand>
        <name>glyoxylate</name>
        <dbReference type="ChEBI" id="CHEBI:36655"/>
    </ligand>
</feature>
<dbReference type="AlphaFoldDB" id="A0AAD9JTY7"/>
<feature type="binding site" evidence="10">
    <location>
        <position position="162"/>
    </location>
    <ligand>
        <name>FMN</name>
        <dbReference type="ChEBI" id="CHEBI:58210"/>
    </ligand>
</feature>
<reference evidence="12" key="1">
    <citation type="journal article" date="2023" name="Mol. Biol. Evol.">
        <title>Third-Generation Sequencing Reveals the Adaptive Role of the Epigenome in Three Deep-Sea Polychaetes.</title>
        <authorList>
            <person name="Perez M."/>
            <person name="Aroh O."/>
            <person name="Sun Y."/>
            <person name="Lan Y."/>
            <person name="Juniper S.K."/>
            <person name="Young C.R."/>
            <person name="Angers B."/>
            <person name="Qian P.Y."/>
        </authorList>
    </citation>
    <scope>NUCLEOTIDE SEQUENCE</scope>
    <source>
        <strain evidence="12">P08H-3</strain>
    </source>
</reference>
<feature type="active site" description="Proton acceptor" evidence="9">
    <location>
        <position position="259"/>
    </location>
</feature>
<dbReference type="GO" id="GO:0003973">
    <property type="term" value="F:(S)-2-hydroxy-acid oxidase activity"/>
    <property type="evidence" value="ECO:0007669"/>
    <property type="project" value="UniProtKB-EC"/>
</dbReference>
<feature type="binding site" evidence="10">
    <location>
        <position position="134"/>
    </location>
    <ligand>
        <name>glyoxylate</name>
        <dbReference type="ChEBI" id="CHEBI:36655"/>
    </ligand>
</feature>
<dbReference type="PIRSF" id="PIRSF000138">
    <property type="entry name" value="Al-hdrx_acd_dh"/>
    <property type="match status" value="1"/>
</dbReference>
<dbReference type="CDD" id="cd02809">
    <property type="entry name" value="alpha_hydroxyacid_oxid_FMN"/>
    <property type="match status" value="1"/>
</dbReference>
<evidence type="ECO:0000256" key="10">
    <source>
        <dbReference type="PIRSR" id="PIRSR000138-2"/>
    </source>
</evidence>
<accession>A0AAD9JTY7</accession>
<keyword evidence="4 10" id="KW-0288">FMN</keyword>
<dbReference type="Proteomes" id="UP001208570">
    <property type="component" value="Unassembled WGS sequence"/>
</dbReference>
<dbReference type="Pfam" id="PF01070">
    <property type="entry name" value="FMN_dh"/>
    <property type="match status" value="1"/>
</dbReference>
<comment type="catalytic activity">
    <reaction evidence="7">
        <text>a (2S)-2-hydroxycarboxylate + O2 = a 2-oxocarboxylate + H2O2</text>
        <dbReference type="Rhea" id="RHEA:16789"/>
        <dbReference type="ChEBI" id="CHEBI:15379"/>
        <dbReference type="ChEBI" id="CHEBI:16240"/>
        <dbReference type="ChEBI" id="CHEBI:35179"/>
        <dbReference type="ChEBI" id="CHEBI:58123"/>
        <dbReference type="EC" id="1.1.3.15"/>
    </reaction>
    <physiologicalReaction direction="left-to-right" evidence="7">
        <dbReference type="Rhea" id="RHEA:16790"/>
    </physiologicalReaction>
</comment>
<keyword evidence="13" id="KW-1185">Reference proteome</keyword>
<dbReference type="FunFam" id="3.20.20.70:FF:000056">
    <property type="entry name" value="hydroxyacid oxidase 2"/>
    <property type="match status" value="1"/>
</dbReference>
<feature type="binding site" evidence="10">
    <location>
        <position position="262"/>
    </location>
    <ligand>
        <name>glyoxylate</name>
        <dbReference type="ChEBI" id="CHEBI:36655"/>
    </ligand>
</feature>
<dbReference type="PROSITE" id="PS51349">
    <property type="entry name" value="FMN_HYDROXY_ACID_DH_2"/>
    <property type="match status" value="1"/>
</dbReference>
<feature type="domain" description="FMN hydroxy acid dehydrogenase" evidence="11">
    <location>
        <begin position="2"/>
        <end position="364"/>
    </location>
</feature>
<keyword evidence="3 10" id="KW-0285">Flavoprotein</keyword>
<dbReference type="InterPro" id="IPR037396">
    <property type="entry name" value="FMN_HAD"/>
</dbReference>
<feature type="binding site" evidence="10">
    <location>
        <position position="171"/>
    </location>
    <ligand>
        <name>glyoxylate</name>
        <dbReference type="ChEBI" id="CHEBI:36655"/>
    </ligand>
</feature>
<feature type="binding site" evidence="10">
    <location>
        <position position="259"/>
    </location>
    <ligand>
        <name>glyoxylate</name>
        <dbReference type="ChEBI" id="CHEBI:36655"/>
    </ligand>
</feature>
<comment type="catalytic activity">
    <reaction evidence="8">
        <text>2-hydroxyoctanoate + O2 = 2-oxooctanoate + H2O2</text>
        <dbReference type="Rhea" id="RHEA:67940"/>
        <dbReference type="ChEBI" id="CHEBI:15379"/>
        <dbReference type="ChEBI" id="CHEBI:16240"/>
        <dbReference type="ChEBI" id="CHEBI:133514"/>
        <dbReference type="ChEBI" id="CHEBI:176689"/>
    </reaction>
    <physiologicalReaction direction="left-to-right" evidence="8">
        <dbReference type="Rhea" id="RHEA:67941"/>
    </physiologicalReaction>
</comment>
<feature type="binding site" evidence="10">
    <location>
        <begin position="313"/>
        <end position="314"/>
    </location>
    <ligand>
        <name>FMN</name>
        <dbReference type="ChEBI" id="CHEBI:58210"/>
    </ligand>
</feature>
<dbReference type="InterPro" id="IPR000262">
    <property type="entry name" value="FMN-dep_DH"/>
</dbReference>
<protein>
    <recommendedName>
        <fullName evidence="2">(S)-2-hydroxy-acid oxidase</fullName>
        <ecNumber evidence="2">1.1.3.15</ecNumber>
    </recommendedName>
</protein>
<evidence type="ECO:0000256" key="5">
    <source>
        <dbReference type="ARBA" id="ARBA00023002"/>
    </source>
</evidence>
<dbReference type="PANTHER" id="PTHR10578:SF107">
    <property type="entry name" value="2-HYDROXYACID OXIDASE 1"/>
    <property type="match status" value="1"/>
</dbReference>
<dbReference type="GO" id="GO:0010181">
    <property type="term" value="F:FMN binding"/>
    <property type="evidence" value="ECO:0007669"/>
    <property type="project" value="InterPro"/>
</dbReference>
<comment type="caution">
    <text evidence="12">The sequence shown here is derived from an EMBL/GenBank/DDBJ whole genome shotgun (WGS) entry which is preliminary data.</text>
</comment>
<evidence type="ECO:0000313" key="12">
    <source>
        <dbReference type="EMBL" id="KAK2158160.1"/>
    </source>
</evidence>
<keyword evidence="5" id="KW-0560">Oxidoreductase</keyword>
<dbReference type="EC" id="1.1.3.15" evidence="2"/>
<dbReference type="SUPFAM" id="SSF51395">
    <property type="entry name" value="FMN-linked oxidoreductases"/>
    <property type="match status" value="1"/>
</dbReference>
<evidence type="ECO:0000259" key="11">
    <source>
        <dbReference type="PROSITE" id="PS51349"/>
    </source>
</evidence>
<evidence type="ECO:0000256" key="7">
    <source>
        <dbReference type="ARBA" id="ARBA00029325"/>
    </source>
</evidence>
<feature type="binding site" evidence="10">
    <location>
        <position position="257"/>
    </location>
    <ligand>
        <name>FMN</name>
        <dbReference type="ChEBI" id="CHEBI:58210"/>
    </ligand>
</feature>
<evidence type="ECO:0000256" key="8">
    <source>
        <dbReference type="ARBA" id="ARBA00029327"/>
    </source>
</evidence>
<name>A0AAD9JTY7_9ANNE</name>
<evidence type="ECO:0000256" key="3">
    <source>
        <dbReference type="ARBA" id="ARBA00022630"/>
    </source>
</evidence>
<comment type="similarity">
    <text evidence="6">Belongs to the FMN-dependent alpha-hydroxy acid dehydrogenase family.</text>
</comment>
<feature type="binding site" evidence="10">
    <location>
        <position position="110"/>
    </location>
    <ligand>
        <name>FMN</name>
        <dbReference type="ChEBI" id="CHEBI:58210"/>
    </ligand>
</feature>
<dbReference type="InterPro" id="IPR013785">
    <property type="entry name" value="Aldolase_TIM"/>
</dbReference>
<evidence type="ECO:0000256" key="1">
    <source>
        <dbReference type="ARBA" id="ARBA00001917"/>
    </source>
</evidence>
<evidence type="ECO:0000256" key="9">
    <source>
        <dbReference type="PIRSR" id="PIRSR000138-1"/>
    </source>
</evidence>